<comment type="caution">
    <text evidence="3">The sequence shown here is derived from an EMBL/GenBank/DDBJ whole genome shotgun (WGS) entry which is preliminary data.</text>
</comment>
<dbReference type="RefSeq" id="WP_345169758.1">
    <property type="nucleotide sequence ID" value="NZ_BAABGX010000005.1"/>
</dbReference>
<name>A0ABP8G3A6_9BACT</name>
<dbReference type="Pfam" id="PF01051">
    <property type="entry name" value="Rep3_N"/>
    <property type="match status" value="1"/>
</dbReference>
<dbReference type="Pfam" id="PF21205">
    <property type="entry name" value="Rep3_C"/>
    <property type="match status" value="1"/>
</dbReference>
<evidence type="ECO:0000313" key="3">
    <source>
        <dbReference type="EMBL" id="GAA4316449.1"/>
    </source>
</evidence>
<dbReference type="SUPFAM" id="SSF46785">
    <property type="entry name" value="Winged helix' DNA-binding domain"/>
    <property type="match status" value="2"/>
</dbReference>
<protein>
    <recommendedName>
        <fullName evidence="2">Initiator Rep protein WH1 domain-containing protein</fullName>
    </recommendedName>
</protein>
<accession>A0ABP8G3A6</accession>
<sequence>MDKLQKVSDNRMVVIHNYLINGKFDLSTLEIRTFLYMASEIKPRTTSSDGDLEFNTVHVPVSCITDSVGGKTYNILRKFNEQLATKTFKVKELVQSGVSKGKRKDTNIPIFAKLSYIEGSGYIEGKFNDELKPYLLNLIGNFTKTELKFLLELKNTNSLRIYLLLKEQLDFGERTIDYEALKEMLSLSDKYPEWYEFSRKVLKVAQEDLAGSDMAFEFEPLKTKRVVDRIKFTLNGDKKELQETKRGNKRKTITASPLPYQENNLFNQPVITSTPVNGDLTGNARNVMLKNGLSEKQVGFYLSKLEPKEITKTVYNVYGKLTTEEKAKVNNPAAQIYEALNKRIELLSK</sequence>
<dbReference type="InterPro" id="IPR036388">
    <property type="entry name" value="WH-like_DNA-bd_sf"/>
</dbReference>
<reference evidence="4" key="1">
    <citation type="journal article" date="2019" name="Int. J. Syst. Evol. Microbiol.">
        <title>The Global Catalogue of Microorganisms (GCM) 10K type strain sequencing project: providing services to taxonomists for standard genome sequencing and annotation.</title>
        <authorList>
            <consortium name="The Broad Institute Genomics Platform"/>
            <consortium name="The Broad Institute Genome Sequencing Center for Infectious Disease"/>
            <person name="Wu L."/>
            <person name="Ma J."/>
        </authorList>
    </citation>
    <scope>NUCLEOTIDE SEQUENCE [LARGE SCALE GENOMIC DNA]</scope>
    <source>
        <strain evidence="4">JCM 17917</strain>
    </source>
</reference>
<dbReference type="Gene3D" id="1.10.10.10">
    <property type="entry name" value="Winged helix-like DNA-binding domain superfamily/Winged helix DNA-binding domain"/>
    <property type="match status" value="2"/>
</dbReference>
<proteinExistence type="inferred from homology"/>
<keyword evidence="4" id="KW-1185">Reference proteome</keyword>
<comment type="similarity">
    <text evidence="1">Belongs to the initiator RepB protein family.</text>
</comment>
<organism evidence="3 4">
    <name type="scientific">Nibribacter koreensis</name>
    <dbReference type="NCBI Taxonomy" id="1084519"/>
    <lineage>
        <taxon>Bacteria</taxon>
        <taxon>Pseudomonadati</taxon>
        <taxon>Bacteroidota</taxon>
        <taxon>Cytophagia</taxon>
        <taxon>Cytophagales</taxon>
        <taxon>Hymenobacteraceae</taxon>
        <taxon>Nibribacter</taxon>
    </lineage>
</organism>
<evidence type="ECO:0000313" key="4">
    <source>
        <dbReference type="Proteomes" id="UP001501844"/>
    </source>
</evidence>
<evidence type="ECO:0000256" key="1">
    <source>
        <dbReference type="ARBA" id="ARBA00038283"/>
    </source>
</evidence>
<feature type="domain" description="Initiator Rep protein WH1" evidence="2">
    <location>
        <begin position="13"/>
        <end position="166"/>
    </location>
</feature>
<gene>
    <name evidence="3" type="ORF">GCM10023183_37580</name>
</gene>
<evidence type="ECO:0000259" key="2">
    <source>
        <dbReference type="Pfam" id="PF01051"/>
    </source>
</evidence>
<dbReference type="Proteomes" id="UP001501844">
    <property type="component" value="Unassembled WGS sequence"/>
</dbReference>
<dbReference type="InterPro" id="IPR000525">
    <property type="entry name" value="Initiator_Rep_WH1"/>
</dbReference>
<dbReference type="EMBL" id="BAABGX010000005">
    <property type="protein sequence ID" value="GAA4316449.1"/>
    <property type="molecule type" value="Genomic_DNA"/>
</dbReference>
<dbReference type="InterPro" id="IPR036390">
    <property type="entry name" value="WH_DNA-bd_sf"/>
</dbReference>